<gene>
    <name evidence="1" type="ORF">S06H3_42536</name>
</gene>
<evidence type="ECO:0000313" key="1">
    <source>
        <dbReference type="EMBL" id="GAI39492.1"/>
    </source>
</evidence>
<reference evidence="1" key="1">
    <citation type="journal article" date="2014" name="Front. Microbiol.">
        <title>High frequency of phylogenetically diverse reductive dehalogenase-homologous genes in deep subseafloor sedimentary metagenomes.</title>
        <authorList>
            <person name="Kawai M."/>
            <person name="Futagami T."/>
            <person name="Toyoda A."/>
            <person name="Takaki Y."/>
            <person name="Nishi S."/>
            <person name="Hori S."/>
            <person name="Arai W."/>
            <person name="Tsubouchi T."/>
            <person name="Morono Y."/>
            <person name="Uchiyama I."/>
            <person name="Ito T."/>
            <person name="Fujiyama A."/>
            <person name="Inagaki F."/>
            <person name="Takami H."/>
        </authorList>
    </citation>
    <scope>NUCLEOTIDE SEQUENCE</scope>
    <source>
        <strain evidence="1">Expedition CK06-06</strain>
    </source>
</reference>
<dbReference type="EMBL" id="BARV01026311">
    <property type="protein sequence ID" value="GAI39492.1"/>
    <property type="molecule type" value="Genomic_DNA"/>
</dbReference>
<sequence>MSKETRQPIPYSEPPDYFTFGNAAGYAEGFRTGAEGSFAKGDRWAKYWRSSKLDVLVTELQEGIFSIVTYPPAGFVIDDTNYIEQAERFRGWILEYRAEPYGWRILAASQEVGIDEFQRLRRQYKEG</sequence>
<organism evidence="1">
    <name type="scientific">marine sediment metagenome</name>
    <dbReference type="NCBI Taxonomy" id="412755"/>
    <lineage>
        <taxon>unclassified sequences</taxon>
        <taxon>metagenomes</taxon>
        <taxon>ecological metagenomes</taxon>
    </lineage>
</organism>
<dbReference type="AlphaFoldDB" id="X1N680"/>
<comment type="caution">
    <text evidence="1">The sequence shown here is derived from an EMBL/GenBank/DDBJ whole genome shotgun (WGS) entry which is preliminary data.</text>
</comment>
<protein>
    <submittedName>
        <fullName evidence="1">Uncharacterized protein</fullName>
    </submittedName>
</protein>
<proteinExistence type="predicted"/>
<name>X1N680_9ZZZZ</name>
<accession>X1N680</accession>